<dbReference type="RefSeq" id="WP_187081838.1">
    <property type="nucleotide sequence ID" value="NZ_JACORU010000004.1"/>
</dbReference>
<name>A0A923MA84_9BURK</name>
<reference evidence="8" key="1">
    <citation type="submission" date="2020-08" db="EMBL/GenBank/DDBJ databases">
        <title>Ramlibacter sp. GTP1 16S ribosomal RNA gene genome sequencing and assembly.</title>
        <authorList>
            <person name="Kang M."/>
        </authorList>
    </citation>
    <scope>NUCLEOTIDE SEQUENCE</scope>
    <source>
        <strain evidence="8">GTP1</strain>
    </source>
</reference>
<comment type="caution">
    <text evidence="8">The sequence shown here is derived from an EMBL/GenBank/DDBJ whole genome shotgun (WGS) entry which is preliminary data.</text>
</comment>
<dbReference type="Proteomes" id="UP000596827">
    <property type="component" value="Unassembled WGS sequence"/>
</dbReference>
<feature type="domain" description="Haemolysin activator HlyB C-terminal" evidence="6">
    <location>
        <begin position="207"/>
        <end position="495"/>
    </location>
</feature>
<evidence type="ECO:0000256" key="2">
    <source>
        <dbReference type="ARBA" id="ARBA00022692"/>
    </source>
</evidence>
<dbReference type="GO" id="GO:0008320">
    <property type="term" value="F:protein transmembrane transporter activity"/>
    <property type="evidence" value="ECO:0007669"/>
    <property type="project" value="TreeGrafter"/>
</dbReference>
<dbReference type="Pfam" id="PF08479">
    <property type="entry name" value="POTRA_2"/>
    <property type="match status" value="1"/>
</dbReference>
<gene>
    <name evidence="8" type="ORF">H8R02_12920</name>
</gene>
<accession>A0A923MA84</accession>
<dbReference type="AlphaFoldDB" id="A0A923MA84"/>
<keyword evidence="3" id="KW-0998">Cell outer membrane</keyword>
<evidence type="ECO:0000256" key="1">
    <source>
        <dbReference type="ARBA" id="ARBA00022452"/>
    </source>
</evidence>
<dbReference type="Gene3D" id="3.10.20.310">
    <property type="entry name" value="membrane protein fhac"/>
    <property type="match status" value="1"/>
</dbReference>
<feature type="region of interest" description="Disordered" evidence="4">
    <location>
        <begin position="37"/>
        <end position="58"/>
    </location>
</feature>
<dbReference type="PANTHER" id="PTHR34597:SF6">
    <property type="entry name" value="BLR6126 PROTEIN"/>
    <property type="match status" value="1"/>
</dbReference>
<feature type="chain" id="PRO_5037701736" evidence="5">
    <location>
        <begin position="35"/>
        <end position="569"/>
    </location>
</feature>
<keyword evidence="1" id="KW-0472">Membrane</keyword>
<organism evidence="8 9">
    <name type="scientific">Ramlibacter albus</name>
    <dbReference type="NCBI Taxonomy" id="2079448"/>
    <lineage>
        <taxon>Bacteria</taxon>
        <taxon>Pseudomonadati</taxon>
        <taxon>Pseudomonadota</taxon>
        <taxon>Betaproteobacteria</taxon>
        <taxon>Burkholderiales</taxon>
        <taxon>Comamonadaceae</taxon>
        <taxon>Ramlibacter</taxon>
    </lineage>
</organism>
<dbReference type="EMBL" id="JACORU010000004">
    <property type="protein sequence ID" value="MBC5765362.1"/>
    <property type="molecule type" value="Genomic_DNA"/>
</dbReference>
<evidence type="ECO:0000259" key="6">
    <source>
        <dbReference type="Pfam" id="PF03865"/>
    </source>
</evidence>
<dbReference type="PANTHER" id="PTHR34597">
    <property type="entry name" value="SLR1661 PROTEIN"/>
    <property type="match status" value="1"/>
</dbReference>
<keyword evidence="2" id="KW-0812">Transmembrane</keyword>
<sequence>MTQETAVARRARAPGGARMLAAWAALATVGAAHAQATAPAPQPAAQAPAPAMAAPAPQPKFSIRGFTVTGDNPLGDGETARILAPFLRTDATMETLQEATAALEKALRERGFGLHRVALPPQEVGETVTLNIVTFTISRVAIDRGEGATPIYDDENIRRTLPELQVGKTPNFKKLAVQTAIANENPNKQVQLGIREADEPDKIDSTISVKELKPWSFGASLSNAGSKSSGRDRLTLTGGHSNLWNRDHQFVAAYTTSLQRTSDVKQLGLSYKAPLYELGGVVGASYTRSDVVGNFGTFTSTGAGQTSGINYTHYLHPEGGRRSYVTVGLDDKLFNASKVNDQVVPGTLDRRSRPVSVGYTARTEGDTSSWGYNVDLAFNTGSGEHNDLASYRTEDTRVTTTHWKALRGGVNYSAPVFGEWLWSARGQFQYSPDALIAGEQFGLGGLGSVRGTTTDRPVSGDSGVSVTFELTTPEVATGLRFLGFIDAGWISNNDVVVSTDPTVATSLSKPSSDHLVSVGLGLRYFYGTAFSVSADYGRLLNSSRIPLSANSSSPQRGDHRFYISVSYRF</sequence>
<keyword evidence="5" id="KW-0732">Signal</keyword>
<evidence type="ECO:0000313" key="9">
    <source>
        <dbReference type="Proteomes" id="UP000596827"/>
    </source>
</evidence>
<evidence type="ECO:0000259" key="7">
    <source>
        <dbReference type="Pfam" id="PF08479"/>
    </source>
</evidence>
<keyword evidence="1" id="KW-1134">Transmembrane beta strand</keyword>
<feature type="compositionally biased region" description="Low complexity" evidence="4">
    <location>
        <begin position="37"/>
        <end position="55"/>
    </location>
</feature>
<evidence type="ECO:0000256" key="5">
    <source>
        <dbReference type="SAM" id="SignalP"/>
    </source>
</evidence>
<dbReference type="Pfam" id="PF03865">
    <property type="entry name" value="ShlB"/>
    <property type="match status" value="1"/>
</dbReference>
<proteinExistence type="predicted"/>
<protein>
    <submittedName>
        <fullName evidence="8">ShlB/FhaC/HecB family hemolysin secretion/activation protein</fullName>
    </submittedName>
</protein>
<feature type="signal peptide" evidence="5">
    <location>
        <begin position="1"/>
        <end position="34"/>
    </location>
</feature>
<dbReference type="GO" id="GO:0098046">
    <property type="term" value="C:type V protein secretion system complex"/>
    <property type="evidence" value="ECO:0007669"/>
    <property type="project" value="TreeGrafter"/>
</dbReference>
<dbReference type="Gene3D" id="2.40.160.50">
    <property type="entry name" value="membrane protein fhac: a member of the omp85/tpsb transporter family"/>
    <property type="match status" value="1"/>
</dbReference>
<dbReference type="InterPro" id="IPR051544">
    <property type="entry name" value="TPS_OM_transporter"/>
</dbReference>
<evidence type="ECO:0000256" key="3">
    <source>
        <dbReference type="ARBA" id="ARBA00023237"/>
    </source>
</evidence>
<keyword evidence="9" id="KW-1185">Reference proteome</keyword>
<dbReference type="GO" id="GO:0046819">
    <property type="term" value="P:protein secretion by the type V secretion system"/>
    <property type="evidence" value="ECO:0007669"/>
    <property type="project" value="TreeGrafter"/>
</dbReference>
<evidence type="ECO:0000313" key="8">
    <source>
        <dbReference type="EMBL" id="MBC5765362.1"/>
    </source>
</evidence>
<evidence type="ECO:0000256" key="4">
    <source>
        <dbReference type="SAM" id="MobiDB-lite"/>
    </source>
</evidence>
<dbReference type="InterPro" id="IPR005565">
    <property type="entry name" value="Hemolysn_activator_HlyB_C"/>
</dbReference>
<feature type="domain" description="Polypeptide-transport-associated ShlB-type" evidence="7">
    <location>
        <begin position="61"/>
        <end position="133"/>
    </location>
</feature>
<dbReference type="InterPro" id="IPR013686">
    <property type="entry name" value="Polypept-transport_assoc_ShlB"/>
</dbReference>